<dbReference type="PANTHER" id="PTHR42895:SF1">
    <property type="entry name" value="IRON-SULFUR CLUSTER PROTEIN"/>
    <property type="match status" value="1"/>
</dbReference>
<dbReference type="EMBL" id="JABBNI010000066">
    <property type="protein sequence ID" value="NMM65567.1"/>
    <property type="molecule type" value="Genomic_DNA"/>
</dbReference>
<dbReference type="InterPro" id="IPR017896">
    <property type="entry name" value="4Fe4S_Fe-S-bd"/>
</dbReference>
<dbReference type="InterPro" id="IPR052911">
    <property type="entry name" value="Corrinoid_activation_enz"/>
</dbReference>
<name>A0A7Y0HR92_9CLOT</name>
<gene>
    <name evidence="2" type="ORF">HBE96_23605</name>
</gene>
<dbReference type="PANTHER" id="PTHR42895">
    <property type="entry name" value="IRON-SULFUR CLUSTER-BINDING PROTEIN-RELATED"/>
    <property type="match status" value="1"/>
</dbReference>
<comment type="caution">
    <text evidence="2">The sequence shown here is derived from an EMBL/GenBank/DDBJ whole genome shotgun (WGS) entry which is preliminary data.</text>
</comment>
<dbReference type="PROSITE" id="PS51379">
    <property type="entry name" value="4FE4S_FER_2"/>
    <property type="match status" value="2"/>
</dbReference>
<sequence length="246" mass="27276">MKRKIVSIDEKKCNGCGLCIEGCHEGAIELINGKAKLVSDEYCDGLGDCLPHCPTDAIEIIERESKEYDEEAVKKRMAEKTKEKSTSKSLPCGCPGTMAKKIERKTLNIANNIVKIKEDNSQSTVQSQLSQWPVQLKLVNPNAQYFKNANLLIAADCTAYAYANFHNDFIKNHITVIGCPKLDDNEYYKEKLAEIIKNNNIKSIIVVRMEVPCCGGIVSAVKGAMLESQTIVPYREVTISTDGNII</sequence>
<feature type="domain" description="4Fe-4S ferredoxin-type" evidence="1">
    <location>
        <begin position="4"/>
        <end position="33"/>
    </location>
</feature>
<proteinExistence type="predicted"/>
<organism evidence="2 3">
    <name type="scientific">Clostridium muellerianum</name>
    <dbReference type="NCBI Taxonomy" id="2716538"/>
    <lineage>
        <taxon>Bacteria</taxon>
        <taxon>Bacillati</taxon>
        <taxon>Bacillota</taxon>
        <taxon>Clostridia</taxon>
        <taxon>Eubacteriales</taxon>
        <taxon>Clostridiaceae</taxon>
        <taxon>Clostridium</taxon>
    </lineage>
</organism>
<dbReference type="SUPFAM" id="SSF54862">
    <property type="entry name" value="4Fe-4S ferredoxins"/>
    <property type="match status" value="1"/>
</dbReference>
<feature type="domain" description="4Fe-4S ferredoxin-type" evidence="1">
    <location>
        <begin position="34"/>
        <end position="63"/>
    </location>
</feature>
<dbReference type="RefSeq" id="WP_169300165.1">
    <property type="nucleotide sequence ID" value="NZ_JABBNI010000066.1"/>
</dbReference>
<keyword evidence="3" id="KW-1185">Reference proteome</keyword>
<dbReference type="Proteomes" id="UP000537131">
    <property type="component" value="Unassembled WGS sequence"/>
</dbReference>
<evidence type="ECO:0000259" key="1">
    <source>
        <dbReference type="PROSITE" id="PS51379"/>
    </source>
</evidence>
<evidence type="ECO:0000313" key="2">
    <source>
        <dbReference type="EMBL" id="NMM65567.1"/>
    </source>
</evidence>
<reference evidence="2 3" key="1">
    <citation type="submission" date="2020-06" db="EMBL/GenBank/DDBJ databases">
        <title>Complete Genome Sequence of Clostridium muelleri sp. nov. P21T, an Acid-Alcohol Producing Acetogen Isolated from Old Hay.</title>
        <authorList>
            <person name="Duncan K.E."/>
            <person name="Tanner R.S."/>
        </authorList>
    </citation>
    <scope>NUCLEOTIDE SEQUENCE [LARGE SCALE GENOMIC DNA]</scope>
    <source>
        <strain evidence="2 3">P21</strain>
    </source>
</reference>
<accession>A0A7Y0HR92</accession>
<dbReference type="Pfam" id="PF13237">
    <property type="entry name" value="Fer4_10"/>
    <property type="match status" value="1"/>
</dbReference>
<protein>
    <submittedName>
        <fullName evidence="2">4Fe-4S dicluster domain-containing protein</fullName>
    </submittedName>
</protein>
<dbReference type="Gene3D" id="3.30.70.20">
    <property type="match status" value="1"/>
</dbReference>
<evidence type="ECO:0000313" key="3">
    <source>
        <dbReference type="Proteomes" id="UP000537131"/>
    </source>
</evidence>
<dbReference type="AlphaFoldDB" id="A0A7Y0HR92"/>